<sequence length="349" mass="38898">MSNQKKLGFLDRYLTLWIFIAMVIGVALGNFFDVEIFMNHFQVGTTNLLIAAGLIIMMYPPLAKVRYEHLGKVFKNVKVISLSLLLNWVIGPILMFVLSIIFLSDKPEYMIGLILIGIARCIAMVLVWNDLAKGDKEYAAGLVALNSIFQVLFYSLFAWLFITVLPPYFGIEGTIVDVSMGDVAESVFLYLGVPFIAGFLTRYFFKKAKGEEWYVQHAVPKISPLTLIALLFTIVIMFSFKGKMIVDIPLDVVRIAIPLVIYFIIMFVLSFVLSKKLGANYEEIASISFTATGNNFELAIAVAVGVFGISSGQAFAGVIGPLIEVPALILLVNLAFWFKKKMYAAKSFR</sequence>
<dbReference type="PANTHER" id="PTHR43057:SF1">
    <property type="entry name" value="ARSENICAL-RESISTANCE PROTEIN 3"/>
    <property type="match status" value="1"/>
</dbReference>
<evidence type="ECO:0000256" key="1">
    <source>
        <dbReference type="ARBA" id="ARBA00004651"/>
    </source>
</evidence>
<name>A0A401UCV7_9BACT</name>
<dbReference type="GO" id="GO:0015297">
    <property type="term" value="F:antiporter activity"/>
    <property type="evidence" value="ECO:0007669"/>
    <property type="project" value="UniProtKB-UniRule"/>
</dbReference>
<comment type="caution">
    <text evidence="11">The sequence shown here is derived from an EMBL/GenBank/DDBJ whole genome shotgun (WGS) entry which is preliminary data.</text>
</comment>
<evidence type="ECO:0000256" key="10">
    <source>
        <dbReference type="SAM" id="Phobius"/>
    </source>
</evidence>
<comment type="subcellular location">
    <subcellularLocation>
        <location evidence="1 9">Cell membrane</location>
        <topology evidence="1 9">Multi-pass membrane protein</topology>
    </subcellularLocation>
</comment>
<dbReference type="PANTHER" id="PTHR43057">
    <property type="entry name" value="ARSENITE EFFLUX TRANSPORTER"/>
    <property type="match status" value="1"/>
</dbReference>
<dbReference type="PIRSF" id="PIRSF005508">
    <property type="entry name" value="Acr3"/>
    <property type="match status" value="1"/>
</dbReference>
<reference evidence="11 12" key="1">
    <citation type="submission" date="2018-11" db="EMBL/GenBank/DDBJ databases">
        <title>Chryseotalea sanarue gen. nov., sp., nov., a member of the family Cytophagaceae, isolated from a brackish lake in Hamamatsu Japan.</title>
        <authorList>
            <person name="Maejima Y."/>
            <person name="Iino T."/>
            <person name="Muraguchi Y."/>
            <person name="Fukuda K."/>
            <person name="Ohkuma M."/>
            <person name="Moriuchi R."/>
            <person name="Dohra H."/>
            <person name="Kimbara K."/>
            <person name="Shintani M."/>
        </authorList>
    </citation>
    <scope>NUCLEOTIDE SEQUENCE [LARGE SCALE GENOMIC DNA]</scope>
    <source>
        <strain evidence="11 12">Ys</strain>
    </source>
</reference>
<dbReference type="Gene3D" id="1.20.1530.20">
    <property type="match status" value="1"/>
</dbReference>
<feature type="transmembrane region" description="Helical" evidence="10">
    <location>
        <begin position="252"/>
        <end position="273"/>
    </location>
</feature>
<dbReference type="AlphaFoldDB" id="A0A401UCV7"/>
<evidence type="ECO:0000256" key="6">
    <source>
        <dbReference type="ARBA" id="ARBA00022849"/>
    </source>
</evidence>
<dbReference type="Proteomes" id="UP000288227">
    <property type="component" value="Unassembled WGS sequence"/>
</dbReference>
<keyword evidence="3 9" id="KW-0813">Transport</keyword>
<feature type="transmembrane region" description="Helical" evidence="10">
    <location>
        <begin position="315"/>
        <end position="338"/>
    </location>
</feature>
<evidence type="ECO:0000256" key="7">
    <source>
        <dbReference type="ARBA" id="ARBA00022989"/>
    </source>
</evidence>
<evidence type="ECO:0000313" key="11">
    <source>
        <dbReference type="EMBL" id="GCC52714.1"/>
    </source>
</evidence>
<dbReference type="GO" id="GO:0015104">
    <property type="term" value="F:antimonite transmembrane transporter activity"/>
    <property type="evidence" value="ECO:0007669"/>
    <property type="project" value="TreeGrafter"/>
</dbReference>
<feature type="transmembrane region" description="Helical" evidence="10">
    <location>
        <begin position="44"/>
        <end position="63"/>
    </location>
</feature>
<evidence type="ECO:0000256" key="4">
    <source>
        <dbReference type="ARBA" id="ARBA00022475"/>
    </source>
</evidence>
<feature type="transmembrane region" description="Helical" evidence="10">
    <location>
        <begin position="84"/>
        <end position="103"/>
    </location>
</feature>
<keyword evidence="5 9" id="KW-0812">Transmembrane</keyword>
<keyword evidence="12" id="KW-1185">Reference proteome</keyword>
<feature type="transmembrane region" description="Helical" evidence="10">
    <location>
        <begin position="285"/>
        <end position="309"/>
    </location>
</feature>
<dbReference type="InterPro" id="IPR004706">
    <property type="entry name" value="Arsenical-R_Acr3"/>
</dbReference>
<dbReference type="Pfam" id="PF01758">
    <property type="entry name" value="SBF"/>
    <property type="match status" value="1"/>
</dbReference>
<evidence type="ECO:0000313" key="12">
    <source>
        <dbReference type="Proteomes" id="UP000288227"/>
    </source>
</evidence>
<dbReference type="GO" id="GO:0015105">
    <property type="term" value="F:arsenite transmembrane transporter activity"/>
    <property type="evidence" value="ECO:0007669"/>
    <property type="project" value="TreeGrafter"/>
</dbReference>
<dbReference type="FunFam" id="1.20.1530.20:FF:000009">
    <property type="entry name" value="Arsenite transporter, ACR3 family"/>
    <property type="match status" value="1"/>
</dbReference>
<dbReference type="RefSeq" id="WP_127123365.1">
    <property type="nucleotide sequence ID" value="NZ_BHXQ01000005.1"/>
</dbReference>
<dbReference type="GO" id="GO:0005886">
    <property type="term" value="C:plasma membrane"/>
    <property type="evidence" value="ECO:0007669"/>
    <property type="project" value="UniProtKB-SubCell"/>
</dbReference>
<keyword evidence="8 9" id="KW-0472">Membrane</keyword>
<feature type="transmembrane region" description="Helical" evidence="10">
    <location>
        <begin position="225"/>
        <end position="246"/>
    </location>
</feature>
<feature type="transmembrane region" description="Helical" evidence="10">
    <location>
        <begin position="109"/>
        <end position="128"/>
    </location>
</feature>
<proteinExistence type="inferred from homology"/>
<accession>A0A401UCV7</accession>
<comment type="similarity">
    <text evidence="2 9">Belongs to the arsenical resistance-3 (ACR3) (TC 2.A.59) family.</text>
</comment>
<dbReference type="OrthoDB" id="9771457at2"/>
<organism evidence="11 12">
    <name type="scientific">Chryseotalea sanaruensis</name>
    <dbReference type="NCBI Taxonomy" id="2482724"/>
    <lineage>
        <taxon>Bacteria</taxon>
        <taxon>Pseudomonadati</taxon>
        <taxon>Bacteroidota</taxon>
        <taxon>Cytophagia</taxon>
        <taxon>Cytophagales</taxon>
        <taxon>Chryseotaleaceae</taxon>
        <taxon>Chryseotalea</taxon>
    </lineage>
</organism>
<feature type="transmembrane region" description="Helical" evidence="10">
    <location>
        <begin position="140"/>
        <end position="162"/>
    </location>
</feature>
<evidence type="ECO:0000256" key="3">
    <source>
        <dbReference type="ARBA" id="ARBA00022448"/>
    </source>
</evidence>
<evidence type="ECO:0000256" key="2">
    <source>
        <dbReference type="ARBA" id="ARBA00010110"/>
    </source>
</evidence>
<dbReference type="InterPro" id="IPR038770">
    <property type="entry name" value="Na+/solute_symporter_sf"/>
</dbReference>
<feature type="transmembrane region" description="Helical" evidence="10">
    <location>
        <begin position="187"/>
        <end position="205"/>
    </location>
</feature>
<dbReference type="NCBIfam" id="TIGR00832">
    <property type="entry name" value="acr3"/>
    <property type="match status" value="1"/>
</dbReference>
<gene>
    <name evidence="11" type="primary">arsB</name>
    <name evidence="11" type="ORF">SanaruYs_29520</name>
</gene>
<evidence type="ECO:0000256" key="8">
    <source>
        <dbReference type="ARBA" id="ARBA00023136"/>
    </source>
</evidence>
<dbReference type="GO" id="GO:0046685">
    <property type="term" value="P:response to arsenic-containing substance"/>
    <property type="evidence" value="ECO:0007669"/>
    <property type="project" value="UniProtKB-KW"/>
</dbReference>
<keyword evidence="4 9" id="KW-1003">Cell membrane</keyword>
<protein>
    <submittedName>
        <fullName evidence="11">Arsenical-resistance protein</fullName>
    </submittedName>
</protein>
<keyword evidence="7 9" id="KW-1133">Transmembrane helix</keyword>
<dbReference type="InterPro" id="IPR002657">
    <property type="entry name" value="BilAc:Na_symport/Acr3"/>
</dbReference>
<feature type="transmembrane region" description="Helical" evidence="10">
    <location>
        <begin position="12"/>
        <end position="32"/>
    </location>
</feature>
<keyword evidence="6" id="KW-0059">Arsenical resistance</keyword>
<evidence type="ECO:0000256" key="9">
    <source>
        <dbReference type="PIRNR" id="PIRNR005508"/>
    </source>
</evidence>
<dbReference type="EMBL" id="BHXQ01000005">
    <property type="protein sequence ID" value="GCC52714.1"/>
    <property type="molecule type" value="Genomic_DNA"/>
</dbReference>
<evidence type="ECO:0000256" key="5">
    <source>
        <dbReference type="ARBA" id="ARBA00022692"/>
    </source>
</evidence>